<name>A0ABW8PB78_9FLAO</name>
<comment type="caution">
    <text evidence="1">The sequence shown here is derived from an EMBL/GenBank/DDBJ whole genome shotgun (WGS) entry which is preliminary data.</text>
</comment>
<accession>A0ABW8PB78</accession>
<dbReference type="RefSeq" id="WP_405344150.1">
    <property type="nucleotide sequence ID" value="NZ_JAZGZP010000018.1"/>
</dbReference>
<gene>
    <name evidence="1" type="ORF">V3I07_12035</name>
</gene>
<protein>
    <recommendedName>
        <fullName evidence="3">HNH endonuclease</fullName>
    </recommendedName>
</protein>
<evidence type="ECO:0000313" key="2">
    <source>
        <dbReference type="Proteomes" id="UP001621706"/>
    </source>
</evidence>
<reference evidence="1 2" key="1">
    <citation type="submission" date="2024-02" db="EMBL/GenBank/DDBJ databases">
        <title>Comparative Genomic Analysis of Flavobacterium Species Causing Columnaris Disease of Freshwater Fish in Thailand: Insights into Virulence and Resistance Mechanisms.</title>
        <authorList>
            <person name="Nguyen D."/>
            <person name="Chokmangmeepisarn P."/>
            <person name="Khianchaikhan K."/>
            <person name="Morishita M."/>
            <person name="Bunnoy A."/>
            <person name="Rodkhum C."/>
        </authorList>
    </citation>
    <scope>NUCLEOTIDE SEQUENCE [LARGE SCALE GENOMIC DNA]</scope>
    <source>
        <strain evidence="1 2">CNRT2201</strain>
    </source>
</reference>
<organism evidence="1 2">
    <name type="scientific">Flavobacterium oreochromis</name>
    <dbReference type="NCBI Taxonomy" id="2906078"/>
    <lineage>
        <taxon>Bacteria</taxon>
        <taxon>Pseudomonadati</taxon>
        <taxon>Bacteroidota</taxon>
        <taxon>Flavobacteriia</taxon>
        <taxon>Flavobacteriales</taxon>
        <taxon>Flavobacteriaceae</taxon>
        <taxon>Flavobacterium</taxon>
    </lineage>
</organism>
<sequence>MLTSFKEIDHPIYLFHDHIYHIFRNIFHYNLIKYDEEKLVHLDFRPIINASKTRLLKPIQEIVKIYYSLPLIEKDKIQKAFYNNNNLSMFNDLNIELVRFDELHSSISNVLKDFFESLWKDYPQTTKMSSWLTVKDHFDKLTDEDNFGFLICPFCGIDSFEPSEGMYREEYDHIIAKATYPFISINFKLLFPCCKKCNQQEKKAKEVLYRQNGERRLSFYPYDQNINLDSLTLNISLNENYNNQTLKTLLQSIDWEIQILRNGTVDIRDESWNEVYGIKRRFTKRIKRLEKQWYDELVMLNRKNIKTFNDFRQDTLDILKYQIPIAGMGIIKYTYFNFIFNIPDIEEKLQQVVAN</sequence>
<keyword evidence="2" id="KW-1185">Reference proteome</keyword>
<evidence type="ECO:0008006" key="3">
    <source>
        <dbReference type="Google" id="ProtNLM"/>
    </source>
</evidence>
<dbReference type="Proteomes" id="UP001621706">
    <property type="component" value="Unassembled WGS sequence"/>
</dbReference>
<proteinExistence type="predicted"/>
<evidence type="ECO:0000313" key="1">
    <source>
        <dbReference type="EMBL" id="MFK7001623.1"/>
    </source>
</evidence>
<dbReference type="EMBL" id="JAZGZP010000018">
    <property type="protein sequence ID" value="MFK7001623.1"/>
    <property type="molecule type" value="Genomic_DNA"/>
</dbReference>